<dbReference type="Proteomes" id="UP000002931">
    <property type="component" value="Unassembled WGS sequence"/>
</dbReference>
<organism evidence="2 3">
    <name type="scientific">Maritimibacter alkaliphilus HTCC2654</name>
    <dbReference type="NCBI Taxonomy" id="314271"/>
    <lineage>
        <taxon>Bacteria</taxon>
        <taxon>Pseudomonadati</taxon>
        <taxon>Pseudomonadota</taxon>
        <taxon>Alphaproteobacteria</taxon>
        <taxon>Rhodobacterales</taxon>
        <taxon>Roseobacteraceae</taxon>
        <taxon>Maritimibacter</taxon>
    </lineage>
</organism>
<evidence type="ECO:0000313" key="2">
    <source>
        <dbReference type="EMBL" id="EAQ12515.1"/>
    </source>
</evidence>
<name>A3VGW0_9RHOB</name>
<dbReference type="AlphaFoldDB" id="A3VGW0"/>
<evidence type="ECO:0000256" key="1">
    <source>
        <dbReference type="SAM" id="MobiDB-lite"/>
    </source>
</evidence>
<sequence length="40" mass="4556">MRWSRWGSRSAGFQPSPGRSAALSGRWVRPVRTPVSSERR</sequence>
<evidence type="ECO:0000313" key="3">
    <source>
        <dbReference type="Proteomes" id="UP000002931"/>
    </source>
</evidence>
<keyword evidence="3" id="KW-1185">Reference proteome</keyword>
<gene>
    <name evidence="2" type="ORF">RB2654_14555</name>
</gene>
<feature type="region of interest" description="Disordered" evidence="1">
    <location>
        <begin position="1"/>
        <end position="26"/>
    </location>
</feature>
<protein>
    <submittedName>
        <fullName evidence="2">Uncharacterized protein</fullName>
    </submittedName>
</protein>
<comment type="caution">
    <text evidence="2">The sequence shown here is derived from an EMBL/GenBank/DDBJ whole genome shotgun (WGS) entry which is preliminary data.</text>
</comment>
<dbReference type="HOGENOM" id="CLU_3292132_0_0_5"/>
<accession>A3VGW0</accession>
<dbReference type="EMBL" id="AAMT01000008">
    <property type="protein sequence ID" value="EAQ12515.1"/>
    <property type="molecule type" value="Genomic_DNA"/>
</dbReference>
<reference evidence="2 3" key="1">
    <citation type="journal article" date="2010" name="J. Bacteriol.">
        <title>Genome sequences of Pelagibaca bermudensis HTCC2601T and Maritimibacter alkaliphilus HTCC2654T, the type strains of two marine Roseobacter genera.</title>
        <authorList>
            <person name="Thrash J.C."/>
            <person name="Cho J.C."/>
            <person name="Ferriera S."/>
            <person name="Johnson J."/>
            <person name="Vergin K.L."/>
            <person name="Giovannoni S.J."/>
        </authorList>
    </citation>
    <scope>NUCLEOTIDE SEQUENCE [LARGE SCALE GENOMIC DNA]</scope>
    <source>
        <strain evidence="2 3">HTCC2654</strain>
    </source>
</reference>
<dbReference type="STRING" id="314271.RB2654_14555"/>
<proteinExistence type="predicted"/>